<dbReference type="GO" id="GO:0008270">
    <property type="term" value="F:zinc ion binding"/>
    <property type="evidence" value="ECO:0007669"/>
    <property type="project" value="UniProtKB-KW"/>
</dbReference>
<dbReference type="Pfam" id="PF13359">
    <property type="entry name" value="DDE_Tnp_4"/>
    <property type="match status" value="1"/>
</dbReference>
<keyword evidence="2" id="KW-0479">Metal-binding</keyword>
<accession>A0A9R0E6W1</accession>
<evidence type="ECO:0000256" key="1">
    <source>
        <dbReference type="ARBA" id="ARBA00001968"/>
    </source>
</evidence>
<keyword evidence="5" id="KW-1185">Reference proteome</keyword>
<comment type="cofactor">
    <cofactor evidence="1">
        <name>a divalent metal cation</name>
        <dbReference type="ChEBI" id="CHEBI:60240"/>
    </cofactor>
</comment>
<dbReference type="GeneID" id="126912315"/>
<keyword evidence="3" id="KW-0862">Zinc</keyword>
<protein>
    <submittedName>
        <fullName evidence="6">Uncharacterized protein LOC126912315</fullName>
    </submittedName>
</protein>
<proteinExistence type="predicted"/>
<name>A0A9R0E6W1_SPOFR</name>
<dbReference type="AlphaFoldDB" id="A0A9R0E6W1"/>
<evidence type="ECO:0000313" key="5">
    <source>
        <dbReference type="Proteomes" id="UP000829999"/>
    </source>
</evidence>
<evidence type="ECO:0000256" key="3">
    <source>
        <dbReference type="PROSITE-ProRule" id="PRU00325"/>
    </source>
</evidence>
<evidence type="ECO:0000259" key="4">
    <source>
        <dbReference type="PROSITE" id="PS50966"/>
    </source>
</evidence>
<sequence length="671" mass="78509">MDRQNNCEVCARSVLRRRKHILTEIFLERYRSHAELLLQELIPREIPFDGTKSICHPCWQRFDRAVHNQHAPNIQDHQEMPVEGQGAITIPGYLRASNTARRCIFQNCRNTVTRSVPLYARFYLLHNHNLYIPELARACQPHIMTNDWDILANGQIIHENFNSAHLLDLINLYKWGYDRRNQMNFENIDEFGDDELHFWTSLTKIQFNSILQRTPSLGTRSDCPATVLGIYLVKIRTGESDERLASKFNMSRRTFERKLQIARQCLSEDFMPLYLGLDHLTRADVITRNLSIPSHIFGGNQNEKGIFVMDGTYLYVQKSSNFLFQRKTYSLHKFKNLVKPFLVVCTDGYIIDVVGPYPATTSDASILRHLLESEESPWHWFLRPGDIFILDRGFRDSISISEECGYVPHMPPSRGRGEQLTTPDANKSRLITMCRWVIEAINGRFKKDYKIFRHTYFNVAMRNMMTDFKITAAIINAIRRPFEDSAYVDQFISIINDRMGRENELAQFVIENNMNRQRVAFLPLDGNNPDYRDFPQMTLEDLTLFTLGSYHLRLARSYCNEHMRPNGVYLIELYRQRELLNNKILLRGRIQSRHVRARQYYTYILINPTIQGRQSVEDYYCSCIHGRRTVGSCAHIASIVYFLSWARHQEQIEAPAVFLDEIIAIDIDHAE</sequence>
<evidence type="ECO:0000256" key="2">
    <source>
        <dbReference type="ARBA" id="ARBA00022723"/>
    </source>
</evidence>
<dbReference type="Proteomes" id="UP000829999">
    <property type="component" value="Chromosome 25"/>
</dbReference>
<gene>
    <name evidence="6" type="primary">LOC126912315</name>
</gene>
<dbReference type="PANTHER" id="PTHR23080">
    <property type="entry name" value="THAP DOMAIN PROTEIN"/>
    <property type="match status" value="1"/>
</dbReference>
<dbReference type="RefSeq" id="XP_050559863.1">
    <property type="nucleotide sequence ID" value="XM_050703906.1"/>
</dbReference>
<feature type="domain" description="SWIM-type" evidence="4">
    <location>
        <begin position="606"/>
        <end position="644"/>
    </location>
</feature>
<dbReference type="InterPro" id="IPR007527">
    <property type="entry name" value="Znf_SWIM"/>
</dbReference>
<dbReference type="InterPro" id="IPR027806">
    <property type="entry name" value="HARBI1_dom"/>
</dbReference>
<reference evidence="6" key="1">
    <citation type="submission" date="2025-08" db="UniProtKB">
        <authorList>
            <consortium name="RefSeq"/>
        </authorList>
    </citation>
    <scope>IDENTIFICATION</scope>
    <source>
        <tissue evidence="6">Whole larval tissue</tissue>
    </source>
</reference>
<evidence type="ECO:0000313" key="6">
    <source>
        <dbReference type="RefSeq" id="XP_050559863.1"/>
    </source>
</evidence>
<organism evidence="5 6">
    <name type="scientific">Spodoptera frugiperda</name>
    <name type="common">Fall armyworm</name>
    <dbReference type="NCBI Taxonomy" id="7108"/>
    <lineage>
        <taxon>Eukaryota</taxon>
        <taxon>Metazoa</taxon>
        <taxon>Ecdysozoa</taxon>
        <taxon>Arthropoda</taxon>
        <taxon>Hexapoda</taxon>
        <taxon>Insecta</taxon>
        <taxon>Pterygota</taxon>
        <taxon>Neoptera</taxon>
        <taxon>Endopterygota</taxon>
        <taxon>Lepidoptera</taxon>
        <taxon>Glossata</taxon>
        <taxon>Ditrysia</taxon>
        <taxon>Noctuoidea</taxon>
        <taxon>Noctuidae</taxon>
        <taxon>Amphipyrinae</taxon>
        <taxon>Spodoptera</taxon>
    </lineage>
</organism>
<dbReference type="OrthoDB" id="10049726at2759"/>
<dbReference type="PROSITE" id="PS50966">
    <property type="entry name" value="ZF_SWIM"/>
    <property type="match status" value="1"/>
</dbReference>
<keyword evidence="3" id="KW-0863">Zinc-finger</keyword>